<evidence type="ECO:0000256" key="2">
    <source>
        <dbReference type="ARBA" id="ARBA00009072"/>
    </source>
</evidence>
<dbReference type="PANTHER" id="PTHR12940:SF0">
    <property type="entry name" value="SPLICING FACTOR ESS-2 HOMOLOG"/>
    <property type="match status" value="1"/>
</dbReference>
<evidence type="ECO:0000313" key="6">
    <source>
        <dbReference type="EnsemblMetazoa" id="KAF7489081.1"/>
    </source>
</evidence>
<gene>
    <name evidence="5" type="ORF">SSS_8641</name>
</gene>
<feature type="compositionally biased region" description="Polar residues" evidence="4">
    <location>
        <begin position="433"/>
        <end position="445"/>
    </location>
</feature>
<feature type="compositionally biased region" description="Low complexity" evidence="4">
    <location>
        <begin position="448"/>
        <end position="462"/>
    </location>
</feature>
<feature type="region of interest" description="Disordered" evidence="4">
    <location>
        <begin position="433"/>
        <end position="484"/>
    </location>
</feature>
<evidence type="ECO:0000313" key="7">
    <source>
        <dbReference type="Proteomes" id="UP000070412"/>
    </source>
</evidence>
<dbReference type="AlphaFoldDB" id="A0A834R5M8"/>
<evidence type="ECO:0000313" key="5">
    <source>
        <dbReference type="EMBL" id="KAF7489081.1"/>
    </source>
</evidence>
<dbReference type="EnsemblMetazoa" id="SSS_8641s_mrna">
    <property type="protein sequence ID" value="KAF7489081.1"/>
    <property type="gene ID" value="SSS_8641"/>
</dbReference>
<feature type="compositionally biased region" description="Polar residues" evidence="4">
    <location>
        <begin position="463"/>
        <end position="475"/>
    </location>
</feature>
<dbReference type="Proteomes" id="UP000070412">
    <property type="component" value="Unassembled WGS sequence"/>
</dbReference>
<sequence length="484" mass="54883">MESDNKKMEKESEPMSSIDTSEKFSVEVEKLKVILASKDVNNAEIQSSQKKKRKILDEDEYTNQIESIIERDFFPDVAEMRFELEYQDAIEKNDFDKISRMNKKKKSPNFVAQLASPIEDLGLFMEESVRSDFVENVDSKTEEEKTTKTKDISLNKFLNKFTSEDDSSFEKLQQKSLQKHLDKLNFLNSDSNSHNNQMHEALALPSIENQLKIKCEKNSHEKSIKMITWKHSNKNTFMFDPEGAPLTQKEIDEAKSKQMIVHENTRFKANSFFNKQIIPSNPNHIRAINQGQIGIDGKDIDVKVSARINGFNFVPSTPCLRPEAIPGSPLMTWGNIEATPINLRGDATPLIPSSSHFKIPELTAKEIIGQQLADRLLSKNSQNKTRKTAQSPLIKGVKNSSLELLNSMSPAARLLATQKLGVHQFMDRSLQESYSPMLRSQSTPTPKRLISPSPFLSSSRMSNTPKSSISHPNPTKRSKASEFF</sequence>
<keyword evidence="7" id="KW-1185">Reference proteome</keyword>
<reference evidence="7" key="1">
    <citation type="journal article" date="2020" name="PLoS Negl. Trop. Dis.">
        <title>High-quality nuclear genome for Sarcoptes scabiei-A critical resource for a neglected parasite.</title>
        <authorList>
            <person name="Korhonen P.K."/>
            <person name="Gasser R.B."/>
            <person name="Ma G."/>
            <person name="Wang T."/>
            <person name="Stroehlein A.J."/>
            <person name="Young N.D."/>
            <person name="Ang C.S."/>
            <person name="Fernando D.D."/>
            <person name="Lu H.C."/>
            <person name="Taylor S."/>
            <person name="Reynolds S.L."/>
            <person name="Mofiz E."/>
            <person name="Najaraj S.H."/>
            <person name="Gowda H."/>
            <person name="Madugundu A."/>
            <person name="Renuse S."/>
            <person name="Holt D."/>
            <person name="Pandey A."/>
            <person name="Papenfuss A.T."/>
            <person name="Fischer K."/>
        </authorList>
    </citation>
    <scope>NUCLEOTIDE SEQUENCE [LARGE SCALE GENOMIC DNA]</scope>
</reference>
<organism evidence="5">
    <name type="scientific">Sarcoptes scabiei</name>
    <name type="common">Itch mite</name>
    <name type="synonym">Acarus scabiei</name>
    <dbReference type="NCBI Taxonomy" id="52283"/>
    <lineage>
        <taxon>Eukaryota</taxon>
        <taxon>Metazoa</taxon>
        <taxon>Ecdysozoa</taxon>
        <taxon>Arthropoda</taxon>
        <taxon>Chelicerata</taxon>
        <taxon>Arachnida</taxon>
        <taxon>Acari</taxon>
        <taxon>Acariformes</taxon>
        <taxon>Sarcoptiformes</taxon>
        <taxon>Astigmata</taxon>
        <taxon>Psoroptidia</taxon>
        <taxon>Sarcoptoidea</taxon>
        <taxon>Sarcoptidae</taxon>
        <taxon>Sarcoptinae</taxon>
        <taxon>Sarcoptes</taxon>
    </lineage>
</organism>
<protein>
    <submittedName>
        <fullName evidence="5">Protein DGCR14 -like protein</fullName>
    </submittedName>
</protein>
<evidence type="ECO:0000256" key="4">
    <source>
        <dbReference type="SAM" id="MobiDB-lite"/>
    </source>
</evidence>
<reference evidence="6" key="3">
    <citation type="submission" date="2022-06" db="UniProtKB">
        <authorList>
            <consortium name="EnsemblMetazoa"/>
        </authorList>
    </citation>
    <scope>IDENTIFICATION</scope>
</reference>
<dbReference type="Pfam" id="PF09751">
    <property type="entry name" value="Es2"/>
    <property type="match status" value="2"/>
</dbReference>
<dbReference type="EMBL" id="WVUK01000065">
    <property type="protein sequence ID" value="KAF7489081.1"/>
    <property type="molecule type" value="Genomic_DNA"/>
</dbReference>
<dbReference type="GO" id="GO:0071013">
    <property type="term" value="C:catalytic step 2 spliceosome"/>
    <property type="evidence" value="ECO:0007669"/>
    <property type="project" value="TreeGrafter"/>
</dbReference>
<comment type="subcellular location">
    <subcellularLocation>
        <location evidence="1">Nucleus</location>
    </subcellularLocation>
</comment>
<accession>A0A834R5M8</accession>
<reference evidence="5" key="2">
    <citation type="submission" date="2020-01" db="EMBL/GenBank/DDBJ databases">
        <authorList>
            <person name="Korhonen P.K.K."/>
            <person name="Guangxu M.G."/>
            <person name="Wang T.W."/>
            <person name="Stroehlein A.J.S."/>
            <person name="Young N.D."/>
            <person name="Ang C.-S.A."/>
            <person name="Fernando D.W.F."/>
            <person name="Lu H.L."/>
            <person name="Taylor S.T."/>
            <person name="Ehtesham M.E.M."/>
            <person name="Najaraj S.H.N."/>
            <person name="Harsha G.H.G."/>
            <person name="Madugundu A.M."/>
            <person name="Renuse S.R."/>
            <person name="Holt D.H."/>
            <person name="Pandey A.P."/>
            <person name="Papenfuss A.P."/>
            <person name="Gasser R.B.G."/>
            <person name="Fischer K.F."/>
        </authorList>
    </citation>
    <scope>NUCLEOTIDE SEQUENCE</scope>
    <source>
        <strain evidence="5">SSS_KF_BRIS2020</strain>
    </source>
</reference>
<dbReference type="PANTHER" id="PTHR12940">
    <property type="entry name" value="ES-2 PROTEIN - RELATED"/>
    <property type="match status" value="1"/>
</dbReference>
<name>A0A834R5M8_SARSC</name>
<evidence type="ECO:0000256" key="3">
    <source>
        <dbReference type="ARBA" id="ARBA00023242"/>
    </source>
</evidence>
<feature type="region of interest" description="Disordered" evidence="4">
    <location>
        <begin position="1"/>
        <end position="21"/>
    </location>
</feature>
<evidence type="ECO:0000256" key="1">
    <source>
        <dbReference type="ARBA" id="ARBA00004123"/>
    </source>
</evidence>
<proteinExistence type="inferred from homology"/>
<keyword evidence="3" id="KW-0539">Nucleus</keyword>
<dbReference type="OrthoDB" id="19679at2759"/>
<feature type="compositionally biased region" description="Basic and acidic residues" evidence="4">
    <location>
        <begin position="1"/>
        <end position="13"/>
    </location>
</feature>
<dbReference type="InterPro" id="IPR019148">
    <property type="entry name" value="Nuclear_protein_DGCR14_ESS-2"/>
</dbReference>
<comment type="similarity">
    <text evidence="2">Belongs to the ESS2 family.</text>
</comment>